<dbReference type="PROSITE" id="PS50943">
    <property type="entry name" value="HTH_CROC1"/>
    <property type="match status" value="1"/>
</dbReference>
<dbReference type="EMBL" id="FOPY01000008">
    <property type="protein sequence ID" value="SFH70783.1"/>
    <property type="molecule type" value="Genomic_DNA"/>
</dbReference>
<keyword evidence="4" id="KW-1185">Reference proteome</keyword>
<dbReference type="Gene3D" id="1.10.260.40">
    <property type="entry name" value="lambda repressor-like DNA-binding domains"/>
    <property type="match status" value="1"/>
</dbReference>
<organism evidence="3 4">
    <name type="scientific">Modicisalibacter xianhensis</name>
    <dbReference type="NCBI Taxonomy" id="442341"/>
    <lineage>
        <taxon>Bacteria</taxon>
        <taxon>Pseudomonadati</taxon>
        <taxon>Pseudomonadota</taxon>
        <taxon>Gammaproteobacteria</taxon>
        <taxon>Oceanospirillales</taxon>
        <taxon>Halomonadaceae</taxon>
        <taxon>Modicisalibacter</taxon>
    </lineage>
</organism>
<evidence type="ECO:0000259" key="2">
    <source>
        <dbReference type="PROSITE" id="PS50943"/>
    </source>
</evidence>
<dbReference type="InterPro" id="IPR010982">
    <property type="entry name" value="Lambda_DNA-bd_dom_sf"/>
</dbReference>
<dbReference type="CDD" id="cd00093">
    <property type="entry name" value="HTH_XRE"/>
    <property type="match status" value="1"/>
</dbReference>
<dbReference type="PANTHER" id="PTHR46797:SF1">
    <property type="entry name" value="METHYLPHOSPHONATE SYNTHASE"/>
    <property type="match status" value="1"/>
</dbReference>
<feature type="domain" description="HTH cro/C1-type" evidence="2">
    <location>
        <begin position="28"/>
        <end position="82"/>
    </location>
</feature>
<evidence type="ECO:0000256" key="1">
    <source>
        <dbReference type="ARBA" id="ARBA00023125"/>
    </source>
</evidence>
<accession>A0A1I3C8P4</accession>
<proteinExistence type="predicted"/>
<protein>
    <submittedName>
        <fullName evidence="3">Helix-turn-helix domain-containing protein</fullName>
    </submittedName>
</protein>
<dbReference type="GO" id="GO:0003677">
    <property type="term" value="F:DNA binding"/>
    <property type="evidence" value="ECO:0007669"/>
    <property type="project" value="UniProtKB-KW"/>
</dbReference>
<name>A0A1I3C8P4_9GAMM</name>
<dbReference type="PANTHER" id="PTHR46797">
    <property type="entry name" value="HTH-TYPE TRANSCRIPTIONAL REGULATOR"/>
    <property type="match status" value="1"/>
</dbReference>
<dbReference type="SUPFAM" id="SSF47413">
    <property type="entry name" value="lambda repressor-like DNA-binding domains"/>
    <property type="match status" value="1"/>
</dbReference>
<dbReference type="InterPro" id="IPR001387">
    <property type="entry name" value="Cro/C1-type_HTH"/>
</dbReference>
<dbReference type="SMART" id="SM00530">
    <property type="entry name" value="HTH_XRE"/>
    <property type="match status" value="1"/>
</dbReference>
<evidence type="ECO:0000313" key="4">
    <source>
        <dbReference type="Proteomes" id="UP000199040"/>
    </source>
</evidence>
<reference evidence="3 4" key="1">
    <citation type="submission" date="2016-10" db="EMBL/GenBank/DDBJ databases">
        <authorList>
            <person name="de Groot N.N."/>
        </authorList>
    </citation>
    <scope>NUCLEOTIDE SEQUENCE [LARGE SCALE GENOMIC DNA]</scope>
    <source>
        <strain evidence="3 4">CGMCC 1.6848</strain>
    </source>
</reference>
<dbReference type="Proteomes" id="UP000199040">
    <property type="component" value="Unassembled WGS sequence"/>
</dbReference>
<dbReference type="InterPro" id="IPR050807">
    <property type="entry name" value="TransReg_Diox_bact_type"/>
</dbReference>
<dbReference type="GO" id="GO:0003700">
    <property type="term" value="F:DNA-binding transcription factor activity"/>
    <property type="evidence" value="ECO:0007669"/>
    <property type="project" value="TreeGrafter"/>
</dbReference>
<dbReference type="AlphaFoldDB" id="A0A1I3C8P4"/>
<dbReference type="Pfam" id="PF13560">
    <property type="entry name" value="HTH_31"/>
    <property type="match status" value="1"/>
</dbReference>
<sequence length="89" mass="9838">MNMNLKGARERGLACLKVDDAMSLGKLVRQVRKSQGLTLEMLAGLCGLSIRFLSELENGRETCSFVRIMRVLDTLGIELHACPPEAMTE</sequence>
<dbReference type="GO" id="GO:0005829">
    <property type="term" value="C:cytosol"/>
    <property type="evidence" value="ECO:0007669"/>
    <property type="project" value="TreeGrafter"/>
</dbReference>
<dbReference type="STRING" id="442341.SAMN04487959_10866"/>
<dbReference type="RefSeq" id="WP_244890940.1">
    <property type="nucleotide sequence ID" value="NZ_FOPY01000008.1"/>
</dbReference>
<evidence type="ECO:0000313" key="3">
    <source>
        <dbReference type="EMBL" id="SFH70783.1"/>
    </source>
</evidence>
<keyword evidence="1" id="KW-0238">DNA-binding</keyword>
<gene>
    <name evidence="3" type="ORF">SAMN04487959_10866</name>
</gene>